<dbReference type="EMBL" id="JAINUG010000025">
    <property type="protein sequence ID" value="KAJ8410845.1"/>
    <property type="molecule type" value="Genomic_DNA"/>
</dbReference>
<evidence type="ECO:0000256" key="2">
    <source>
        <dbReference type="ARBA" id="ARBA00022490"/>
    </source>
</evidence>
<dbReference type="GO" id="GO:0008017">
    <property type="term" value="F:microtubule binding"/>
    <property type="evidence" value="ECO:0007669"/>
    <property type="project" value="TreeGrafter"/>
</dbReference>
<feature type="domain" description="Nuclear mitotic apparatus protein 1 N-terminal hook" evidence="7">
    <location>
        <begin position="6"/>
        <end position="154"/>
    </location>
</feature>
<dbReference type="GO" id="GO:0005876">
    <property type="term" value="C:spindle microtubule"/>
    <property type="evidence" value="ECO:0007669"/>
    <property type="project" value="TreeGrafter"/>
</dbReference>
<feature type="coiled-coil region" evidence="5">
    <location>
        <begin position="367"/>
        <end position="440"/>
    </location>
</feature>
<protein>
    <recommendedName>
        <fullName evidence="7">Nuclear mitotic apparatus protein 1 N-terminal hook domain-containing protein</fullName>
    </recommendedName>
</protein>
<keyword evidence="3" id="KW-0597">Phosphoprotein</keyword>
<feature type="coiled-coil region" evidence="5">
    <location>
        <begin position="213"/>
        <end position="320"/>
    </location>
</feature>
<evidence type="ECO:0000256" key="1">
    <source>
        <dbReference type="ARBA" id="ARBA00004496"/>
    </source>
</evidence>
<dbReference type="InterPro" id="IPR048724">
    <property type="entry name" value="NuMA_N_HOOK"/>
</dbReference>
<comment type="subcellular location">
    <subcellularLocation>
        <location evidence="1">Cytoplasm</location>
    </subcellularLocation>
</comment>
<dbReference type="GO" id="GO:0005813">
    <property type="term" value="C:centrosome"/>
    <property type="evidence" value="ECO:0007669"/>
    <property type="project" value="TreeGrafter"/>
</dbReference>
<keyword evidence="9" id="KW-1185">Reference proteome</keyword>
<dbReference type="PANTHER" id="PTHR18902">
    <property type="entry name" value="NUCLEAR MITOTIC APPARATUS PROTEIN 1-RELATED"/>
    <property type="match status" value="1"/>
</dbReference>
<dbReference type="PANTHER" id="PTHR18902:SF24">
    <property type="entry name" value="NUCLEAR MITOTIC APPARATUS PROTEIN 1"/>
    <property type="match status" value="1"/>
</dbReference>
<name>A0AAD7SY79_9TELE</name>
<dbReference type="CDD" id="cd22224">
    <property type="entry name" value="HkD_NuMA"/>
    <property type="match status" value="1"/>
</dbReference>
<evidence type="ECO:0000256" key="3">
    <source>
        <dbReference type="ARBA" id="ARBA00022553"/>
    </source>
</evidence>
<evidence type="ECO:0000259" key="7">
    <source>
        <dbReference type="Pfam" id="PF21670"/>
    </source>
</evidence>
<evidence type="ECO:0000313" key="9">
    <source>
        <dbReference type="Proteomes" id="UP001221898"/>
    </source>
</evidence>
<organism evidence="8 9">
    <name type="scientific">Aldrovandia affinis</name>
    <dbReference type="NCBI Taxonomy" id="143900"/>
    <lineage>
        <taxon>Eukaryota</taxon>
        <taxon>Metazoa</taxon>
        <taxon>Chordata</taxon>
        <taxon>Craniata</taxon>
        <taxon>Vertebrata</taxon>
        <taxon>Euteleostomi</taxon>
        <taxon>Actinopterygii</taxon>
        <taxon>Neopterygii</taxon>
        <taxon>Teleostei</taxon>
        <taxon>Notacanthiformes</taxon>
        <taxon>Halosauridae</taxon>
        <taxon>Aldrovandia</taxon>
    </lineage>
</organism>
<evidence type="ECO:0000313" key="8">
    <source>
        <dbReference type="EMBL" id="KAJ8410845.1"/>
    </source>
</evidence>
<dbReference type="GO" id="GO:0000922">
    <property type="term" value="C:spindle pole"/>
    <property type="evidence" value="ECO:0007669"/>
    <property type="project" value="TreeGrafter"/>
</dbReference>
<evidence type="ECO:0000256" key="4">
    <source>
        <dbReference type="ARBA" id="ARBA00023054"/>
    </source>
</evidence>
<dbReference type="AlphaFoldDB" id="A0AAD7SY79"/>
<feature type="region of interest" description="Disordered" evidence="6">
    <location>
        <begin position="558"/>
        <end position="593"/>
    </location>
</feature>
<reference evidence="8" key="1">
    <citation type="journal article" date="2023" name="Science">
        <title>Genome structures resolve the early diversification of teleost fishes.</title>
        <authorList>
            <person name="Parey E."/>
            <person name="Louis A."/>
            <person name="Montfort J."/>
            <person name="Bouchez O."/>
            <person name="Roques C."/>
            <person name="Iampietro C."/>
            <person name="Lluch J."/>
            <person name="Castinel A."/>
            <person name="Donnadieu C."/>
            <person name="Desvignes T."/>
            <person name="Floi Bucao C."/>
            <person name="Jouanno E."/>
            <person name="Wen M."/>
            <person name="Mejri S."/>
            <person name="Dirks R."/>
            <person name="Jansen H."/>
            <person name="Henkel C."/>
            <person name="Chen W.J."/>
            <person name="Zahm M."/>
            <person name="Cabau C."/>
            <person name="Klopp C."/>
            <person name="Thompson A.W."/>
            <person name="Robinson-Rechavi M."/>
            <person name="Braasch I."/>
            <person name="Lecointre G."/>
            <person name="Bobe J."/>
            <person name="Postlethwait J.H."/>
            <person name="Berthelot C."/>
            <person name="Roest Crollius H."/>
            <person name="Guiguen Y."/>
        </authorList>
    </citation>
    <scope>NUCLEOTIDE SEQUENCE</scope>
    <source>
        <strain evidence="8">NC1722</strain>
    </source>
</reference>
<keyword evidence="4 5" id="KW-0175">Coiled coil</keyword>
<keyword evidence="2" id="KW-0963">Cytoplasm</keyword>
<dbReference type="GO" id="GO:0005737">
    <property type="term" value="C:cytoplasm"/>
    <property type="evidence" value="ECO:0007669"/>
    <property type="project" value="UniProtKB-SubCell"/>
</dbReference>
<evidence type="ECO:0000256" key="5">
    <source>
        <dbReference type="SAM" id="Coils"/>
    </source>
</evidence>
<feature type="compositionally biased region" description="Basic and acidic residues" evidence="6">
    <location>
        <begin position="571"/>
        <end position="581"/>
    </location>
</feature>
<comment type="caution">
    <text evidence="8">The sequence shown here is derived from an EMBL/GenBank/DDBJ whole genome shotgun (WGS) entry which is preliminary data.</text>
</comment>
<dbReference type="InterPro" id="IPR051841">
    <property type="entry name" value="MT-Golgi_org_protein"/>
</dbReference>
<dbReference type="Pfam" id="PF21670">
    <property type="entry name" value="HOOK_N_NuMA"/>
    <property type="match status" value="1"/>
</dbReference>
<dbReference type="Proteomes" id="UP001221898">
    <property type="component" value="Unassembled WGS sequence"/>
</dbReference>
<gene>
    <name evidence="8" type="ORF">AAFF_G00188020</name>
</gene>
<dbReference type="GO" id="GO:0000132">
    <property type="term" value="P:establishment of mitotic spindle orientation"/>
    <property type="evidence" value="ECO:0007669"/>
    <property type="project" value="TreeGrafter"/>
</dbReference>
<sequence length="638" mass="74281">MALHREKEDALLAWINSFRLAEPVDRICLLQDGILFVKLIHKLKKQDNEGQCPLDQPIQERFEFVSDFIQKYCRYKADRGVIVSWDNILNGKNLEVELSKVVMFLTYHGIMNDLLGIDKLDYKTELQMTAILRFVLENEDTLYLSENLEKFLKKPFTLSSPSMPGISSVSDEESPIFNWRRTPQVQFLELTTVASSSAGSPIQDVLNTPQFQLRRVHKQLAQERDMRDELERELANSSQIITERELQVSQLQQRLHRLMRDNAEQDQEPKELEELQNKNEGLLKRLHEVLKQYQDLKTNKGQMEKKIDQLAEENGNLSVQIRDVFARLSSAQTMVGNLSEEQEASQAEWESKKMFLEAELCRAVSEKECLSEQIQILQGKISILEDELKKARTQEQGEVLGPIMEWERLNHQVAELTSKLSQLQETIIQLEQEKGEIQTHHEAERKKFESETSHLQGLISELQHTLCDLRLGREGLEQTFREQQATMTAQIEALNVEITCLSEIIHQKEVAMSTLSQQMAEEQSQRGKLKEVMEKQEQINQETIQGLSQRVDHLGTALKSKEEEALSNADEWNRDRRESSRQHAMLQEESARATREKDTILFEYHHFRQEKDMEVLNLTQQVRHLEEQREVEVSFHPS</sequence>
<evidence type="ECO:0000256" key="6">
    <source>
        <dbReference type="SAM" id="MobiDB-lite"/>
    </source>
</evidence>
<proteinExistence type="predicted"/>
<accession>A0AAD7SY79</accession>